<sequence>MVKVLQRLQFENVFPDEKPKEVIDYLKNVSRESLLMSIGFCSKNPGTNFDNFFSNPDLHNQVVQRVKDYSKANSIIQKPRVISKYAGLKLAELILSNKEILNNKRISVDEDEMNLFKAFLLINTQLNAHQKLNNLNDDNFEKLVDFNLVLKFPESDLALFEEDGIEFLKLVFCTIHKVEELFKFLNSNLDFEEIKNEFLNSFSVSSEEEFIVQMKYLFGQLLMSIISKGYAFEVQDEASLKFLLSMTSDNIMLDEDFTHLKNNPIYFLGENRFSIVNYFFVVDKFYRSTKFKLKEIYESKDVIKKKYGNFFGFFNKEFSENFLMKNVLDDIFNKEDFSLVSTKN</sequence>
<dbReference type="RefSeq" id="WP_341694859.1">
    <property type="nucleotide sequence ID" value="NZ_JBBYHS010000031.1"/>
</dbReference>
<comment type="caution">
    <text evidence="1">The sequence shown here is derived from an EMBL/GenBank/DDBJ whole genome shotgun (WGS) entry which is preliminary data.</text>
</comment>
<dbReference type="Proteomes" id="UP001485226">
    <property type="component" value="Unassembled WGS sequence"/>
</dbReference>
<accession>A0ABU9IUL9</accession>
<gene>
    <name evidence="1" type="ORF">AAEO57_20310</name>
</gene>
<name>A0ABU9IUL9_9FLAO</name>
<evidence type="ECO:0000313" key="1">
    <source>
        <dbReference type="EMBL" id="MEL1256145.1"/>
    </source>
</evidence>
<keyword evidence="2" id="KW-1185">Reference proteome</keyword>
<proteinExistence type="predicted"/>
<protein>
    <recommendedName>
        <fullName evidence="3">Lantibiotic dehydratase, C terminus</fullName>
    </recommendedName>
</protein>
<reference evidence="1 2" key="1">
    <citation type="submission" date="2024-04" db="EMBL/GenBank/DDBJ databases">
        <title>Flavobacterium sp. DGU38 16S ribosomal RNA gene Genome sequencing and assembly.</title>
        <authorList>
            <person name="Park S."/>
        </authorList>
    </citation>
    <scope>NUCLEOTIDE SEQUENCE [LARGE SCALE GENOMIC DNA]</scope>
    <source>
        <strain evidence="1 2">DGU38</strain>
    </source>
</reference>
<dbReference type="EMBL" id="JBBYHS010000031">
    <property type="protein sequence ID" value="MEL1256145.1"/>
    <property type="molecule type" value="Genomic_DNA"/>
</dbReference>
<organism evidence="1 2">
    <name type="scientific">Flavobacterium calami</name>
    <dbReference type="NCBI Taxonomy" id="3139144"/>
    <lineage>
        <taxon>Bacteria</taxon>
        <taxon>Pseudomonadati</taxon>
        <taxon>Bacteroidota</taxon>
        <taxon>Flavobacteriia</taxon>
        <taxon>Flavobacteriales</taxon>
        <taxon>Flavobacteriaceae</taxon>
        <taxon>Flavobacterium</taxon>
    </lineage>
</organism>
<evidence type="ECO:0000313" key="2">
    <source>
        <dbReference type="Proteomes" id="UP001485226"/>
    </source>
</evidence>
<evidence type="ECO:0008006" key="3">
    <source>
        <dbReference type="Google" id="ProtNLM"/>
    </source>
</evidence>